<keyword evidence="2" id="KW-1185">Reference proteome</keyword>
<dbReference type="EMBL" id="JANJYJ010000004">
    <property type="protein sequence ID" value="KAK3219252.1"/>
    <property type="molecule type" value="Genomic_DNA"/>
</dbReference>
<evidence type="ECO:0000313" key="1">
    <source>
        <dbReference type="EMBL" id="KAK3219252.1"/>
    </source>
</evidence>
<comment type="caution">
    <text evidence="1">The sequence shown here is derived from an EMBL/GenBank/DDBJ whole genome shotgun (WGS) entry which is preliminary data.</text>
</comment>
<evidence type="ECO:0000313" key="2">
    <source>
        <dbReference type="Proteomes" id="UP001281410"/>
    </source>
</evidence>
<accession>A0AAE0AKU3</accession>
<gene>
    <name evidence="1" type="ORF">Dsin_013222</name>
</gene>
<dbReference type="PANTHER" id="PTHR34427:SF5">
    <property type="entry name" value="DUF4283 DOMAIN-CONTAINING PROTEIN"/>
    <property type="match status" value="1"/>
</dbReference>
<name>A0AAE0AKU3_9ROSI</name>
<protein>
    <recommendedName>
        <fullName evidence="3">DUF4283 domain-containing protein</fullName>
    </recommendedName>
</protein>
<organism evidence="1 2">
    <name type="scientific">Dipteronia sinensis</name>
    <dbReference type="NCBI Taxonomy" id="43782"/>
    <lineage>
        <taxon>Eukaryota</taxon>
        <taxon>Viridiplantae</taxon>
        <taxon>Streptophyta</taxon>
        <taxon>Embryophyta</taxon>
        <taxon>Tracheophyta</taxon>
        <taxon>Spermatophyta</taxon>
        <taxon>Magnoliopsida</taxon>
        <taxon>eudicotyledons</taxon>
        <taxon>Gunneridae</taxon>
        <taxon>Pentapetalae</taxon>
        <taxon>rosids</taxon>
        <taxon>malvids</taxon>
        <taxon>Sapindales</taxon>
        <taxon>Sapindaceae</taxon>
        <taxon>Hippocastanoideae</taxon>
        <taxon>Acereae</taxon>
        <taxon>Dipteronia</taxon>
    </lineage>
</organism>
<dbReference type="PANTHER" id="PTHR34427">
    <property type="entry name" value="DUF4283 DOMAIN PROTEIN"/>
    <property type="match status" value="1"/>
</dbReference>
<proteinExistence type="predicted"/>
<evidence type="ECO:0008006" key="3">
    <source>
        <dbReference type="Google" id="ProtNLM"/>
    </source>
</evidence>
<dbReference type="AlphaFoldDB" id="A0AAE0AKU3"/>
<sequence>MVRDVFLSLKNSTWRSAFTFIKFKYVAEATKVARLTDGMHIYGWPINSKLAKSGWNNRRAMPIKGGRNEAGVNEEVPRNEYKRECSTGSKGVKNDKVRSYTEVVIGDDQRTDTWKKERRIKIDELFWDGSKSEDEWLTKCAIGILKGFADVSSVNYRLNNKGTYFSSSYVGDKYVLWEFDSKGECNFFIKHRFMWDDCFSMMEKWSSSITMKIDLRWIKVREVLLSWWSSEFFIEIGSLIREPLMIDENYLSRRNFVWGRILVLISDMNRCPDKIKMIKGKGKKELVRKKLGVIYDPKAKLVLEKRKIGRSKKVSVTSSSDTDREWDERQAKQIGECSYQRKDAMKSNIVVDLGPLRNGSGPNSTYYQLGL</sequence>
<dbReference type="Proteomes" id="UP001281410">
    <property type="component" value="Unassembled WGS sequence"/>
</dbReference>
<reference evidence="1" key="1">
    <citation type="journal article" date="2023" name="Plant J.">
        <title>Genome sequences and population genomics provide insights into the demographic history, inbreeding, and mutation load of two 'living fossil' tree species of Dipteronia.</title>
        <authorList>
            <person name="Feng Y."/>
            <person name="Comes H.P."/>
            <person name="Chen J."/>
            <person name="Zhu S."/>
            <person name="Lu R."/>
            <person name="Zhang X."/>
            <person name="Li P."/>
            <person name="Qiu J."/>
            <person name="Olsen K.M."/>
            <person name="Qiu Y."/>
        </authorList>
    </citation>
    <scope>NUCLEOTIDE SEQUENCE</scope>
    <source>
        <strain evidence="1">NBL</strain>
    </source>
</reference>